<proteinExistence type="predicted"/>
<name>A0A0C2FAD7_9BILA</name>
<dbReference type="Proteomes" id="UP000054047">
    <property type="component" value="Unassembled WGS sequence"/>
</dbReference>
<reference evidence="1 2" key="1">
    <citation type="submission" date="2013-12" db="EMBL/GenBank/DDBJ databases">
        <title>Draft genome of the parsitic nematode Ancylostoma duodenale.</title>
        <authorList>
            <person name="Mitreva M."/>
        </authorList>
    </citation>
    <scope>NUCLEOTIDE SEQUENCE [LARGE SCALE GENOMIC DNA]</scope>
    <source>
        <strain evidence="1 2">Zhejiang</strain>
    </source>
</reference>
<dbReference type="AlphaFoldDB" id="A0A0C2FAD7"/>
<evidence type="ECO:0000313" key="2">
    <source>
        <dbReference type="Proteomes" id="UP000054047"/>
    </source>
</evidence>
<keyword evidence="2" id="KW-1185">Reference proteome</keyword>
<evidence type="ECO:0000313" key="1">
    <source>
        <dbReference type="EMBL" id="KIH45475.1"/>
    </source>
</evidence>
<organism evidence="1 2">
    <name type="scientific">Ancylostoma duodenale</name>
    <dbReference type="NCBI Taxonomy" id="51022"/>
    <lineage>
        <taxon>Eukaryota</taxon>
        <taxon>Metazoa</taxon>
        <taxon>Ecdysozoa</taxon>
        <taxon>Nematoda</taxon>
        <taxon>Chromadorea</taxon>
        <taxon>Rhabditida</taxon>
        <taxon>Rhabditina</taxon>
        <taxon>Rhabditomorpha</taxon>
        <taxon>Strongyloidea</taxon>
        <taxon>Ancylostomatidae</taxon>
        <taxon>Ancylostomatinae</taxon>
        <taxon>Ancylostoma</taxon>
    </lineage>
</organism>
<accession>A0A0C2FAD7</accession>
<dbReference type="EMBL" id="KN772373">
    <property type="protein sequence ID" value="KIH45475.1"/>
    <property type="molecule type" value="Genomic_DNA"/>
</dbReference>
<protein>
    <submittedName>
        <fullName evidence="1">Uncharacterized protein</fullName>
    </submittedName>
</protein>
<gene>
    <name evidence="1" type="ORF">ANCDUO_24484</name>
</gene>
<sequence>MFATASAMGEEASWNTRAKLQHTWREVAKRNEQYNVTIFQLYCYVIHKCRRIWPSFSVGCEPRSDIYVYDVDEYWILCGFYSTYQLSLLSESNLMDDG</sequence>